<accession>A0ABV8QG01</accession>
<name>A0ABV8QG01_9GAMM</name>
<dbReference type="Proteomes" id="UP001595798">
    <property type="component" value="Unassembled WGS sequence"/>
</dbReference>
<evidence type="ECO:0008006" key="3">
    <source>
        <dbReference type="Google" id="ProtNLM"/>
    </source>
</evidence>
<organism evidence="1 2">
    <name type="scientific">Marinobacter lacisalsi</name>
    <dbReference type="NCBI Taxonomy" id="475979"/>
    <lineage>
        <taxon>Bacteria</taxon>
        <taxon>Pseudomonadati</taxon>
        <taxon>Pseudomonadota</taxon>
        <taxon>Gammaproteobacteria</taxon>
        <taxon>Pseudomonadales</taxon>
        <taxon>Marinobacteraceae</taxon>
        <taxon>Marinobacter</taxon>
    </lineage>
</organism>
<gene>
    <name evidence="1" type="ORF">ACFOZ5_04675</name>
</gene>
<dbReference type="EMBL" id="JBHSDI010000007">
    <property type="protein sequence ID" value="MFC4258328.1"/>
    <property type="molecule type" value="Genomic_DNA"/>
</dbReference>
<protein>
    <recommendedName>
        <fullName evidence="3">Toxin CptA</fullName>
    </recommendedName>
</protein>
<evidence type="ECO:0000313" key="2">
    <source>
        <dbReference type="Proteomes" id="UP001595798"/>
    </source>
</evidence>
<dbReference type="RefSeq" id="WP_379885787.1">
    <property type="nucleotide sequence ID" value="NZ_JBHSDI010000007.1"/>
</dbReference>
<comment type="caution">
    <text evidence="1">The sequence shown here is derived from an EMBL/GenBank/DDBJ whole genome shotgun (WGS) entry which is preliminary data.</text>
</comment>
<keyword evidence="2" id="KW-1185">Reference proteome</keyword>
<sequence length="172" mass="18872">MYNRIDLPLTPSRIAGLFAATPWLLLALAALVAAGYGMAWVALATPVALAGALDRWRRCGTLAHPRAVIRLVAKGPQLFITLANQTTAEVRPLPQSRLSGQCLYLALQDVHYGHRTQVILVRKPDGNAPPEALRRLRTWLRLMPQASAPIDSAAWQTFPLQRPRPGGTPHDH</sequence>
<evidence type="ECO:0000313" key="1">
    <source>
        <dbReference type="EMBL" id="MFC4258328.1"/>
    </source>
</evidence>
<proteinExistence type="predicted"/>
<reference evidence="2" key="1">
    <citation type="journal article" date="2019" name="Int. J. Syst. Evol. Microbiol.">
        <title>The Global Catalogue of Microorganisms (GCM) 10K type strain sequencing project: providing services to taxonomists for standard genome sequencing and annotation.</title>
        <authorList>
            <consortium name="The Broad Institute Genomics Platform"/>
            <consortium name="The Broad Institute Genome Sequencing Center for Infectious Disease"/>
            <person name="Wu L."/>
            <person name="Ma J."/>
        </authorList>
    </citation>
    <scope>NUCLEOTIDE SEQUENCE [LARGE SCALE GENOMIC DNA]</scope>
    <source>
        <strain evidence="2">CECT 7297</strain>
    </source>
</reference>